<keyword evidence="1" id="KW-0092">Biotin</keyword>
<dbReference type="EMBL" id="VLPL01000003">
    <property type="protein sequence ID" value="TSJ45396.1"/>
    <property type="molecule type" value="Genomic_DNA"/>
</dbReference>
<evidence type="ECO:0000259" key="2">
    <source>
        <dbReference type="PROSITE" id="PS50968"/>
    </source>
</evidence>
<proteinExistence type="predicted"/>
<evidence type="ECO:0000256" key="1">
    <source>
        <dbReference type="ARBA" id="ARBA00023267"/>
    </source>
</evidence>
<dbReference type="Gene3D" id="2.40.50.100">
    <property type="match status" value="1"/>
</dbReference>
<accession>A0A556MZS5</accession>
<dbReference type="CDD" id="cd06850">
    <property type="entry name" value="biotinyl_domain"/>
    <property type="match status" value="1"/>
</dbReference>
<dbReference type="PANTHER" id="PTHR45266:SF3">
    <property type="entry name" value="OXALOACETATE DECARBOXYLASE ALPHA CHAIN"/>
    <property type="match status" value="1"/>
</dbReference>
<feature type="domain" description="Lipoyl-binding" evidence="2">
    <location>
        <begin position="74"/>
        <end position="156"/>
    </location>
</feature>
<dbReference type="PROSITE" id="PS50968">
    <property type="entry name" value="BIOTINYL_LIPOYL"/>
    <property type="match status" value="1"/>
</dbReference>
<sequence length="156" mass="17285">METANWTSDGEVLHANRDGVHIRWEDQQFFTITYKGKKFRGEVMSNRMEEGLLTLKLNHRVFEVKKGGPLDELIASLGMDKPKLRKLKQLKAPMPGRVVSVAVTIGQSIEVGDALLTLEAMKMENVLKAEGVGVVKAIAVNPQDVVDKGGLLIEFE</sequence>
<organism evidence="3 4">
    <name type="scientific">Fluviicola chungangensis</name>
    <dbReference type="NCBI Taxonomy" id="2597671"/>
    <lineage>
        <taxon>Bacteria</taxon>
        <taxon>Pseudomonadati</taxon>
        <taxon>Bacteroidota</taxon>
        <taxon>Flavobacteriia</taxon>
        <taxon>Flavobacteriales</taxon>
        <taxon>Crocinitomicaceae</taxon>
        <taxon>Fluviicola</taxon>
    </lineage>
</organism>
<dbReference type="Proteomes" id="UP000316008">
    <property type="component" value="Unassembled WGS sequence"/>
</dbReference>
<reference evidence="3 4" key="1">
    <citation type="submission" date="2019-07" db="EMBL/GenBank/DDBJ databases">
        <authorList>
            <person name="Huq M.A."/>
        </authorList>
    </citation>
    <scope>NUCLEOTIDE SEQUENCE [LARGE SCALE GENOMIC DNA]</scope>
    <source>
        <strain evidence="3 4">MAH-3</strain>
    </source>
</reference>
<dbReference type="InterPro" id="IPR000089">
    <property type="entry name" value="Biotin_lipoyl"/>
</dbReference>
<comment type="caution">
    <text evidence="3">The sequence shown here is derived from an EMBL/GenBank/DDBJ whole genome shotgun (WGS) entry which is preliminary data.</text>
</comment>
<dbReference type="FunFam" id="2.40.50.100:FF:000003">
    <property type="entry name" value="Acetyl-CoA carboxylase biotin carboxyl carrier protein"/>
    <property type="match status" value="1"/>
</dbReference>
<dbReference type="InterPro" id="IPR011053">
    <property type="entry name" value="Single_hybrid_motif"/>
</dbReference>
<dbReference type="AlphaFoldDB" id="A0A556MZS5"/>
<dbReference type="Pfam" id="PF00364">
    <property type="entry name" value="Biotin_lipoyl"/>
    <property type="match status" value="1"/>
</dbReference>
<protein>
    <submittedName>
        <fullName evidence="3">Biotin/lipoyl-binding protein</fullName>
    </submittedName>
</protein>
<keyword evidence="4" id="KW-1185">Reference proteome</keyword>
<dbReference type="InterPro" id="IPR050709">
    <property type="entry name" value="Biotin_Carboxyl_Carrier/Decarb"/>
</dbReference>
<dbReference type="SUPFAM" id="SSF51230">
    <property type="entry name" value="Single hybrid motif"/>
    <property type="match status" value="1"/>
</dbReference>
<dbReference type="OrthoDB" id="9812676at2"/>
<dbReference type="InterPro" id="IPR001882">
    <property type="entry name" value="Biotin_BS"/>
</dbReference>
<name>A0A556MZS5_9FLAO</name>
<evidence type="ECO:0000313" key="3">
    <source>
        <dbReference type="EMBL" id="TSJ45396.1"/>
    </source>
</evidence>
<dbReference type="RefSeq" id="WP_144332353.1">
    <property type="nucleotide sequence ID" value="NZ_VLPL01000003.1"/>
</dbReference>
<gene>
    <name evidence="3" type="ORF">FO442_06490</name>
</gene>
<evidence type="ECO:0000313" key="4">
    <source>
        <dbReference type="Proteomes" id="UP000316008"/>
    </source>
</evidence>
<dbReference type="PROSITE" id="PS00188">
    <property type="entry name" value="BIOTIN"/>
    <property type="match status" value="1"/>
</dbReference>
<dbReference type="PANTHER" id="PTHR45266">
    <property type="entry name" value="OXALOACETATE DECARBOXYLASE ALPHA CHAIN"/>
    <property type="match status" value="1"/>
</dbReference>